<keyword evidence="3 5" id="KW-1133">Transmembrane helix</keyword>
<dbReference type="GO" id="GO:0005886">
    <property type="term" value="C:plasma membrane"/>
    <property type="evidence" value="ECO:0007669"/>
    <property type="project" value="TreeGrafter"/>
</dbReference>
<dbReference type="GO" id="GO:0022857">
    <property type="term" value="F:transmembrane transporter activity"/>
    <property type="evidence" value="ECO:0007669"/>
    <property type="project" value="TreeGrafter"/>
</dbReference>
<name>A0A0U1LYX5_TALIS</name>
<dbReference type="PANTHER" id="PTHR23502">
    <property type="entry name" value="MAJOR FACILITATOR SUPERFAMILY"/>
    <property type="match status" value="1"/>
</dbReference>
<comment type="subcellular location">
    <subcellularLocation>
        <location evidence="1">Membrane</location>
        <topology evidence="1">Multi-pass membrane protein</topology>
    </subcellularLocation>
</comment>
<feature type="transmembrane region" description="Helical" evidence="5">
    <location>
        <begin position="55"/>
        <end position="76"/>
    </location>
</feature>
<dbReference type="Proteomes" id="UP000054383">
    <property type="component" value="Unassembled WGS sequence"/>
</dbReference>
<keyword evidence="4 5" id="KW-0472">Membrane</keyword>
<evidence type="ECO:0000256" key="4">
    <source>
        <dbReference type="ARBA" id="ARBA00023136"/>
    </source>
</evidence>
<protein>
    <submittedName>
        <fullName evidence="6">Uncharacterized protein</fullName>
    </submittedName>
</protein>
<evidence type="ECO:0000256" key="5">
    <source>
        <dbReference type="SAM" id="Phobius"/>
    </source>
</evidence>
<dbReference type="PANTHER" id="PTHR23502:SF145">
    <property type="entry name" value="MULTIDRUG TRANSPORTER, PUTATIVE-RELATED"/>
    <property type="match status" value="1"/>
</dbReference>
<dbReference type="OrthoDB" id="3365399at2759"/>
<reference evidence="6 7" key="1">
    <citation type="submission" date="2015-04" db="EMBL/GenBank/DDBJ databases">
        <authorList>
            <person name="Syromyatnikov M.Y."/>
            <person name="Popov V.N."/>
        </authorList>
    </citation>
    <scope>NUCLEOTIDE SEQUENCE [LARGE SCALE GENOMIC DNA]</scope>
    <source>
        <strain evidence="6">WF-38-12</strain>
    </source>
</reference>
<evidence type="ECO:0000313" key="6">
    <source>
        <dbReference type="EMBL" id="CRG88525.1"/>
    </source>
</evidence>
<dbReference type="SUPFAM" id="SSF103473">
    <property type="entry name" value="MFS general substrate transporter"/>
    <property type="match status" value="1"/>
</dbReference>
<feature type="transmembrane region" description="Helical" evidence="5">
    <location>
        <begin position="82"/>
        <end position="104"/>
    </location>
</feature>
<dbReference type="AlphaFoldDB" id="A0A0U1LYX5"/>
<organism evidence="6 7">
    <name type="scientific">Talaromyces islandicus</name>
    <name type="common">Penicillium islandicum</name>
    <dbReference type="NCBI Taxonomy" id="28573"/>
    <lineage>
        <taxon>Eukaryota</taxon>
        <taxon>Fungi</taxon>
        <taxon>Dikarya</taxon>
        <taxon>Ascomycota</taxon>
        <taxon>Pezizomycotina</taxon>
        <taxon>Eurotiomycetes</taxon>
        <taxon>Eurotiomycetidae</taxon>
        <taxon>Eurotiales</taxon>
        <taxon>Trichocomaceae</taxon>
        <taxon>Talaromyces</taxon>
        <taxon>Talaromyces sect. Islandici</taxon>
    </lineage>
</organism>
<keyword evidence="2 5" id="KW-0812">Transmembrane</keyword>
<evidence type="ECO:0000313" key="7">
    <source>
        <dbReference type="Proteomes" id="UP000054383"/>
    </source>
</evidence>
<evidence type="ECO:0000256" key="2">
    <source>
        <dbReference type="ARBA" id="ARBA00022692"/>
    </source>
</evidence>
<accession>A0A0U1LYX5</accession>
<evidence type="ECO:0000256" key="1">
    <source>
        <dbReference type="ARBA" id="ARBA00004141"/>
    </source>
</evidence>
<dbReference type="EMBL" id="CVMT01000005">
    <property type="protein sequence ID" value="CRG88525.1"/>
    <property type="molecule type" value="Genomic_DNA"/>
</dbReference>
<proteinExistence type="predicted"/>
<dbReference type="STRING" id="28573.A0A0U1LYX5"/>
<dbReference type="InterPro" id="IPR036259">
    <property type="entry name" value="MFS_trans_sf"/>
</dbReference>
<keyword evidence="7" id="KW-1185">Reference proteome</keyword>
<evidence type="ECO:0000256" key="3">
    <source>
        <dbReference type="ARBA" id="ARBA00022989"/>
    </source>
</evidence>
<sequence length="166" mass="17870">MTSSQQSGPLFDNAELTRNFTAEAEVLRNSRFAGKLKTLSNSHRKFENGTTSPEAMVSIVGFGATLLAIGQLWFSWTCPQNVHWIVPILACIPFGAGNACVFICSSNYIARSYGIYAASALAGNMLLQSIIRACLPLAGPSTYATLATPAKHQGCGTLLRYLGNRY</sequence>
<gene>
    <name evidence="6" type="ORF">PISL3812_05556</name>
</gene>